<reference evidence="2 3" key="1">
    <citation type="submission" date="2022-04" db="EMBL/GenBank/DDBJ databases">
        <title>Genome diversity in the genus Frankia.</title>
        <authorList>
            <person name="Carlos-Shanley C."/>
            <person name="Hahn D."/>
        </authorList>
    </citation>
    <scope>NUCLEOTIDE SEQUENCE [LARGE SCALE GENOMIC DNA]</scope>
    <source>
        <strain evidence="2 3">Ag45/Mut15</strain>
    </source>
</reference>
<evidence type="ECO:0000313" key="3">
    <source>
        <dbReference type="Proteomes" id="UP001201873"/>
    </source>
</evidence>
<dbReference type="Proteomes" id="UP001201873">
    <property type="component" value="Unassembled WGS sequence"/>
</dbReference>
<proteinExistence type="predicted"/>
<organism evidence="2 3">
    <name type="scientific">Frankia umida</name>
    <dbReference type="NCBI Taxonomy" id="573489"/>
    <lineage>
        <taxon>Bacteria</taxon>
        <taxon>Bacillati</taxon>
        <taxon>Actinomycetota</taxon>
        <taxon>Actinomycetes</taxon>
        <taxon>Frankiales</taxon>
        <taxon>Frankiaceae</taxon>
        <taxon>Frankia</taxon>
    </lineage>
</organism>
<keyword evidence="3" id="KW-1185">Reference proteome</keyword>
<comment type="caution">
    <text evidence="2">The sequence shown here is derived from an EMBL/GenBank/DDBJ whole genome shotgun (WGS) entry which is preliminary data.</text>
</comment>
<evidence type="ECO:0000256" key="1">
    <source>
        <dbReference type="SAM" id="MobiDB-lite"/>
    </source>
</evidence>
<dbReference type="RefSeq" id="WP_248826577.1">
    <property type="nucleotide sequence ID" value="NZ_JALKFT010000035.1"/>
</dbReference>
<protein>
    <recommendedName>
        <fullName evidence="4">DUF5666 domain-containing protein</fullName>
    </recommendedName>
</protein>
<gene>
    <name evidence="2" type="ORF">MXD59_22385</name>
</gene>
<evidence type="ECO:0008006" key="4">
    <source>
        <dbReference type="Google" id="ProtNLM"/>
    </source>
</evidence>
<name>A0ABT0K3Y0_9ACTN</name>
<feature type="compositionally biased region" description="Low complexity" evidence="1">
    <location>
        <begin position="32"/>
        <end position="56"/>
    </location>
</feature>
<evidence type="ECO:0000313" key="2">
    <source>
        <dbReference type="EMBL" id="MCK9878479.1"/>
    </source>
</evidence>
<feature type="region of interest" description="Disordered" evidence="1">
    <location>
        <begin position="32"/>
        <end position="64"/>
    </location>
</feature>
<accession>A0ABT0K3Y0</accession>
<sequence>MSTRRGVAVASVGMLGLGLGVGLGLTGTAASADTPAPTPAAASAPATAPDTEAPAGRRLGRDHPQLAEARQLRQNALHGEATVRTDKGYQVVNGQRGKVTAISPTSLSVTSEDGYAATYVLTGDTKYRVDQKAAKVTDIHSGDTVAVRARTTGETHTAVVVAEPRD</sequence>
<dbReference type="EMBL" id="JALKFT010000035">
    <property type="protein sequence ID" value="MCK9878479.1"/>
    <property type="molecule type" value="Genomic_DNA"/>
</dbReference>